<dbReference type="PANTHER" id="PTHR11208">
    <property type="entry name" value="RNA-BINDING PROTEIN RELATED"/>
    <property type="match status" value="1"/>
</dbReference>
<feature type="domain" description="RRM" evidence="8">
    <location>
        <begin position="520"/>
        <end position="598"/>
    </location>
</feature>
<gene>
    <name evidence="10" type="primary">LOC113725048</name>
</gene>
<dbReference type="SMART" id="SM00360">
    <property type="entry name" value="RRM"/>
    <property type="match status" value="1"/>
</dbReference>
<dbReference type="CDD" id="cd02395">
    <property type="entry name" value="KH-I_BBP"/>
    <property type="match status" value="1"/>
</dbReference>
<keyword evidence="9" id="KW-1185">Reference proteome</keyword>
<keyword evidence="6" id="KW-0747">Spliceosome</keyword>
<dbReference type="GO" id="GO:0003729">
    <property type="term" value="F:mRNA binding"/>
    <property type="evidence" value="ECO:0007669"/>
    <property type="project" value="TreeGrafter"/>
</dbReference>
<reference evidence="10" key="2">
    <citation type="submission" date="2025-08" db="UniProtKB">
        <authorList>
            <consortium name="RefSeq"/>
        </authorList>
    </citation>
    <scope>IDENTIFICATION</scope>
    <source>
        <tissue evidence="10">Leaves</tissue>
    </source>
</reference>
<dbReference type="RefSeq" id="XP_027103817.1">
    <property type="nucleotide sequence ID" value="XM_027248016.2"/>
</dbReference>
<dbReference type="SUPFAM" id="SSF54928">
    <property type="entry name" value="RNA-binding domain, RBD"/>
    <property type="match status" value="1"/>
</dbReference>
<evidence type="ECO:0000313" key="9">
    <source>
        <dbReference type="Proteomes" id="UP001652660"/>
    </source>
</evidence>
<comment type="similarity">
    <text evidence="6">Belongs to the BBP/SF1 family.</text>
</comment>
<dbReference type="Gene3D" id="3.30.1370.10">
    <property type="entry name" value="K Homology domain, type 1"/>
    <property type="match status" value="1"/>
</dbReference>
<dbReference type="InterPro" id="IPR047086">
    <property type="entry name" value="SF1-HH_sf"/>
</dbReference>
<accession>A0A6P6VPK6</accession>
<dbReference type="GO" id="GO:0000398">
    <property type="term" value="P:mRNA splicing, via spliceosome"/>
    <property type="evidence" value="ECO:0007669"/>
    <property type="project" value="UniProtKB-UniRule"/>
</dbReference>
<dbReference type="OrthoDB" id="10021397at2759"/>
<dbReference type="Proteomes" id="UP001652660">
    <property type="component" value="Chromosome 2c"/>
</dbReference>
<dbReference type="InterPro" id="IPR012677">
    <property type="entry name" value="Nucleotide-bd_a/b_plait_sf"/>
</dbReference>
<evidence type="ECO:0000256" key="2">
    <source>
        <dbReference type="ARBA" id="ARBA00022771"/>
    </source>
</evidence>
<protein>
    <recommendedName>
        <fullName evidence="6">Branchpoint-bridging protein</fullName>
    </recommendedName>
</protein>
<name>A0A6P6VPK6_COFAR</name>
<feature type="region of interest" description="Disordered" evidence="7">
    <location>
        <begin position="262"/>
        <end position="287"/>
    </location>
</feature>
<dbReference type="InterPro" id="IPR004087">
    <property type="entry name" value="KH_dom"/>
</dbReference>
<evidence type="ECO:0000313" key="10">
    <source>
        <dbReference type="RefSeq" id="XP_027103817.1"/>
    </source>
</evidence>
<keyword evidence="2 6" id="KW-0863">Zinc-finger</keyword>
<keyword evidence="1 6" id="KW-0479">Metal-binding</keyword>
<sequence length="614" mass="68740">MASFPPSPELDVQPIHGLTTELSLGKDNIVGEEPEWDTKDEFCNRTETKSLGQSFIPLLSCHDKDVTELIEDQSENASQQHRLKSFSNLYGDDHGCLNPKKRALNVEALKPSDQLQQKFRSQGDIKCESDFTDAIRDSEIGNGALKSPPNSSESNLLEERAGSSRTGALKSTRNGSESNLLEERAGSSGKWRRTRLASEQSCEIGESDGTNKRRKTRWDVGDAQIKLLGPMHLSEFYNQFKESELDPEINDLKMQLVEINSKLQSSDVQDDRPEEERSPSPEPMYNNLGIRINTREVRLRRRLSDERTLIISKLVEKNPTFKTPLKPKLTKLFKKLYVPVKEYPTYNFIGLIIGPRGNTQKKMEKETGAKIYLRGKGALKALEKRGQAGNEDLHVRVEADNKRSLDAAVAMIEKLLIPFADGVNVHKRAQLAELARLEGTYKDKNTCNTCKEQGHREYACPFRKSTFRGITCGSCGSFCHPTSNCPMSSQLYKPSWNSFGLGSVLVPNRESNLHKETDFTNLYVGHLPQIFGSNKLKELFLPFGKISDAKVIKNRITGLNKGYGFIAFENSSDAARAVEYMNGYEFNGKKLAVRLAGHPHPAVADNVPSSNPVI</sequence>
<evidence type="ECO:0000256" key="6">
    <source>
        <dbReference type="RuleBase" id="RU367126"/>
    </source>
</evidence>
<feature type="region of interest" description="Disordered" evidence="7">
    <location>
        <begin position="139"/>
        <end position="215"/>
    </location>
</feature>
<dbReference type="Gene3D" id="6.10.140.1790">
    <property type="match status" value="1"/>
</dbReference>
<dbReference type="PANTHER" id="PTHR11208:SF45">
    <property type="entry name" value="SPLICING FACTOR 1"/>
    <property type="match status" value="1"/>
</dbReference>
<dbReference type="InterPro" id="IPR045071">
    <property type="entry name" value="BBP-like"/>
</dbReference>
<evidence type="ECO:0000256" key="4">
    <source>
        <dbReference type="ARBA" id="ARBA00022884"/>
    </source>
</evidence>
<dbReference type="GO" id="GO:0008270">
    <property type="term" value="F:zinc ion binding"/>
    <property type="evidence" value="ECO:0007669"/>
    <property type="project" value="UniProtKB-UniRule"/>
</dbReference>
<dbReference type="Gene3D" id="3.30.70.330">
    <property type="match status" value="1"/>
</dbReference>
<dbReference type="InterPro" id="IPR000504">
    <property type="entry name" value="RRM_dom"/>
</dbReference>
<evidence type="ECO:0000259" key="8">
    <source>
        <dbReference type="PROSITE" id="PS50102"/>
    </source>
</evidence>
<dbReference type="PROSITE" id="PS50084">
    <property type="entry name" value="KH_TYPE_1"/>
    <property type="match status" value="1"/>
</dbReference>
<dbReference type="InterPro" id="IPR036612">
    <property type="entry name" value="KH_dom_type_1_sf"/>
</dbReference>
<dbReference type="InterPro" id="IPR032570">
    <property type="entry name" value="SF1-HH"/>
</dbReference>
<dbReference type="Pfam" id="PF16275">
    <property type="entry name" value="SF1-HH"/>
    <property type="match status" value="1"/>
</dbReference>
<comment type="subcellular location">
    <subcellularLocation>
        <location evidence="6">Nucleus</location>
    </subcellularLocation>
</comment>
<feature type="compositionally biased region" description="Basic and acidic residues" evidence="7">
    <location>
        <begin position="269"/>
        <end position="279"/>
    </location>
</feature>
<evidence type="ECO:0000256" key="3">
    <source>
        <dbReference type="ARBA" id="ARBA00022833"/>
    </source>
</evidence>
<dbReference type="AlphaFoldDB" id="A0A6P6VPK6"/>
<reference evidence="9" key="1">
    <citation type="journal article" date="2025" name="Foods">
        <title>Unveiling the Microbial Signatures of Arabica Coffee Cherries: Insights into Ripeness Specific Diversity, Functional Traits, and Implications for Quality and Safety.</title>
        <authorList>
            <consortium name="RefSeq"/>
            <person name="Tenea G.N."/>
            <person name="Cifuentes V."/>
            <person name="Reyes P."/>
            <person name="Cevallos-Vallejos M."/>
        </authorList>
    </citation>
    <scope>NUCLEOTIDE SEQUENCE [LARGE SCALE GENOMIC DNA]</scope>
</reference>
<dbReference type="InterPro" id="IPR055256">
    <property type="entry name" value="KH_1_KHDC4/BBP-like"/>
</dbReference>
<keyword evidence="6" id="KW-0539">Nucleus</keyword>
<evidence type="ECO:0000256" key="7">
    <source>
        <dbReference type="SAM" id="MobiDB-lite"/>
    </source>
</evidence>
<proteinExistence type="inferred from homology"/>
<dbReference type="SMART" id="SM00322">
    <property type="entry name" value="KH"/>
    <property type="match status" value="1"/>
</dbReference>
<organism evidence="9 10">
    <name type="scientific">Coffea arabica</name>
    <name type="common">Arabian coffee</name>
    <dbReference type="NCBI Taxonomy" id="13443"/>
    <lineage>
        <taxon>Eukaryota</taxon>
        <taxon>Viridiplantae</taxon>
        <taxon>Streptophyta</taxon>
        <taxon>Embryophyta</taxon>
        <taxon>Tracheophyta</taxon>
        <taxon>Spermatophyta</taxon>
        <taxon>Magnoliopsida</taxon>
        <taxon>eudicotyledons</taxon>
        <taxon>Gunneridae</taxon>
        <taxon>Pentapetalae</taxon>
        <taxon>asterids</taxon>
        <taxon>lamiids</taxon>
        <taxon>Gentianales</taxon>
        <taxon>Rubiaceae</taxon>
        <taxon>Ixoroideae</taxon>
        <taxon>Gardenieae complex</taxon>
        <taxon>Bertiereae - Coffeeae clade</taxon>
        <taxon>Coffeeae</taxon>
        <taxon>Coffea</taxon>
    </lineage>
</organism>
<keyword evidence="3 6" id="KW-0862">Zinc</keyword>
<keyword evidence="6" id="KW-0507">mRNA processing</keyword>
<feature type="compositionally biased region" description="Polar residues" evidence="7">
    <location>
        <begin position="163"/>
        <end position="179"/>
    </location>
</feature>
<comment type="function">
    <text evidence="6">Necessary for the splicing of pre-mRNA. Has a role in the recognition of the branch site (5'-UACUAAC-3'), the pyrimidine tract and the 3'-splice site at the 3'-end of introns.</text>
</comment>
<dbReference type="SUPFAM" id="SSF54791">
    <property type="entry name" value="Eukaryotic type KH-domain (KH-domain type I)"/>
    <property type="match status" value="1"/>
</dbReference>
<dbReference type="GO" id="GO:0048024">
    <property type="term" value="P:regulation of mRNA splicing, via spliceosome"/>
    <property type="evidence" value="ECO:0007669"/>
    <property type="project" value="TreeGrafter"/>
</dbReference>
<dbReference type="Pfam" id="PF00076">
    <property type="entry name" value="RRM_1"/>
    <property type="match status" value="1"/>
</dbReference>
<dbReference type="GO" id="GO:0045131">
    <property type="term" value="F:pre-mRNA branch point binding"/>
    <property type="evidence" value="ECO:0007669"/>
    <property type="project" value="UniProtKB-UniRule"/>
</dbReference>
<evidence type="ECO:0000256" key="5">
    <source>
        <dbReference type="PROSITE-ProRule" id="PRU00176"/>
    </source>
</evidence>
<dbReference type="PROSITE" id="PS50102">
    <property type="entry name" value="RRM"/>
    <property type="match status" value="1"/>
</dbReference>
<keyword evidence="6" id="KW-0508">mRNA splicing</keyword>
<dbReference type="InterPro" id="IPR035979">
    <property type="entry name" value="RBD_domain_sf"/>
</dbReference>
<evidence type="ECO:0000256" key="1">
    <source>
        <dbReference type="ARBA" id="ARBA00022723"/>
    </source>
</evidence>
<dbReference type="GeneID" id="113725048"/>
<dbReference type="Gene3D" id="4.10.60.10">
    <property type="entry name" value="Zinc finger, CCHC-type"/>
    <property type="match status" value="1"/>
</dbReference>
<dbReference type="Pfam" id="PF22675">
    <property type="entry name" value="KH-I_KHDC4-BBP"/>
    <property type="match status" value="1"/>
</dbReference>
<dbReference type="GO" id="GO:0005681">
    <property type="term" value="C:spliceosomal complex"/>
    <property type="evidence" value="ECO:0007669"/>
    <property type="project" value="UniProtKB-KW"/>
</dbReference>
<keyword evidence="4 5" id="KW-0694">RNA-binding</keyword>